<dbReference type="EMBL" id="VFRR01000071">
    <property type="protein sequence ID" value="TPE45106.1"/>
    <property type="molecule type" value="Genomic_DNA"/>
</dbReference>
<evidence type="ECO:0000313" key="4">
    <source>
        <dbReference type="EMBL" id="TPE45106.1"/>
    </source>
</evidence>
<dbReference type="GO" id="GO:0003677">
    <property type="term" value="F:DNA binding"/>
    <property type="evidence" value="ECO:0007669"/>
    <property type="project" value="UniProtKB-KW"/>
</dbReference>
<accession>A0A501WHL4</accession>
<dbReference type="RefSeq" id="WP_140591722.1">
    <property type="nucleotide sequence ID" value="NZ_VFRR01000071.1"/>
</dbReference>
<protein>
    <submittedName>
        <fullName evidence="4">Site-specific integrase</fullName>
    </submittedName>
</protein>
<dbReference type="InterPro" id="IPR010998">
    <property type="entry name" value="Integrase_recombinase_N"/>
</dbReference>
<name>A0A501WHL4_9GAMM</name>
<dbReference type="Gene3D" id="1.10.150.130">
    <property type="match status" value="1"/>
</dbReference>
<feature type="domain" description="Tyr recombinase" evidence="3">
    <location>
        <begin position="148"/>
        <end position="360"/>
    </location>
</feature>
<keyword evidence="1" id="KW-0238">DNA-binding</keyword>
<dbReference type="CDD" id="cd00397">
    <property type="entry name" value="DNA_BRE_C"/>
    <property type="match status" value="1"/>
</dbReference>
<comment type="caution">
    <text evidence="4">The sequence shown here is derived from an EMBL/GenBank/DDBJ whole genome shotgun (WGS) entry which is preliminary data.</text>
</comment>
<evidence type="ECO:0000259" key="3">
    <source>
        <dbReference type="PROSITE" id="PS51898"/>
    </source>
</evidence>
<dbReference type="Pfam" id="PF00589">
    <property type="entry name" value="Phage_integrase"/>
    <property type="match status" value="1"/>
</dbReference>
<proteinExistence type="predicted"/>
<evidence type="ECO:0000313" key="5">
    <source>
        <dbReference type="Proteomes" id="UP000315901"/>
    </source>
</evidence>
<evidence type="ECO:0000256" key="1">
    <source>
        <dbReference type="ARBA" id="ARBA00023125"/>
    </source>
</evidence>
<reference evidence="4 5" key="1">
    <citation type="submission" date="2019-06" db="EMBL/GenBank/DDBJ databases">
        <title>A novel bacterium of genus Marinomonas, isolated from coastal sand.</title>
        <authorList>
            <person name="Huang H."/>
            <person name="Mo K."/>
            <person name="Hu Y."/>
        </authorList>
    </citation>
    <scope>NUCLEOTIDE SEQUENCE [LARGE SCALE GENOMIC DNA]</scope>
    <source>
        <strain evidence="4 5">HB171799</strain>
    </source>
</reference>
<dbReference type="Proteomes" id="UP000315901">
    <property type="component" value="Unassembled WGS sequence"/>
</dbReference>
<organism evidence="4 5">
    <name type="scientific">Maribrevibacterium harenarium</name>
    <dbReference type="NCBI Taxonomy" id="2589817"/>
    <lineage>
        <taxon>Bacteria</taxon>
        <taxon>Pseudomonadati</taxon>
        <taxon>Pseudomonadota</taxon>
        <taxon>Gammaproteobacteria</taxon>
        <taxon>Oceanospirillales</taxon>
        <taxon>Oceanospirillaceae</taxon>
        <taxon>Maribrevibacterium</taxon>
    </lineage>
</organism>
<dbReference type="InterPro" id="IPR002104">
    <property type="entry name" value="Integrase_catalytic"/>
</dbReference>
<dbReference type="GO" id="GO:0006310">
    <property type="term" value="P:DNA recombination"/>
    <property type="evidence" value="ECO:0007669"/>
    <property type="project" value="UniProtKB-KW"/>
</dbReference>
<keyword evidence="2" id="KW-0233">DNA recombination</keyword>
<dbReference type="GO" id="GO:0015074">
    <property type="term" value="P:DNA integration"/>
    <property type="evidence" value="ECO:0007669"/>
    <property type="project" value="InterPro"/>
</dbReference>
<evidence type="ECO:0000256" key="2">
    <source>
        <dbReference type="ARBA" id="ARBA00023172"/>
    </source>
</evidence>
<dbReference type="OrthoDB" id="3216232at2"/>
<keyword evidence="5" id="KW-1185">Reference proteome</keyword>
<dbReference type="AlphaFoldDB" id="A0A501WHL4"/>
<dbReference type="InterPro" id="IPR013762">
    <property type="entry name" value="Integrase-like_cat_sf"/>
</dbReference>
<gene>
    <name evidence="4" type="ORF">FJM67_16610</name>
</gene>
<dbReference type="SUPFAM" id="SSF56349">
    <property type="entry name" value="DNA breaking-rejoining enzymes"/>
    <property type="match status" value="1"/>
</dbReference>
<dbReference type="PROSITE" id="PS51898">
    <property type="entry name" value="TYR_RECOMBINASE"/>
    <property type="match status" value="1"/>
</dbReference>
<sequence length="360" mass="40155">MIISIHQESNAPVVHRNQDDLGLSERAKARLKSLYTDTDTYKGYQSDFRVFQQWRIQNKRSGAPTADDLCNFIADQSEGILSSFNRTKGILEDGGCVAHSTLSRRRAAILSILGKAGIEFSKDESARIADILASCKLVEAGEPLRKRGAATPLMPAHVGEMIRCPAMQSAARFKRLRDQALLAFFLVTGARKSELLGRKGVVVGDISFDKNGMAYKRIVLKKGFNSRQKTFKGRVPPNSSKTSAYQLIKQYYDELMAHNGVNEETPFFIRLNRNGEPHPSFSAVSPRKLSDWLIHYAISANLPDSTIEHLKGHSLRVGAVVYLYEIGMDKRKISEITGQTEATIEHYAKQRKSMSYDGGL</sequence>
<dbReference type="Gene3D" id="1.10.443.10">
    <property type="entry name" value="Intergrase catalytic core"/>
    <property type="match status" value="1"/>
</dbReference>
<dbReference type="InterPro" id="IPR011010">
    <property type="entry name" value="DNA_brk_join_enz"/>
</dbReference>